<keyword evidence="2" id="KW-1185">Reference proteome</keyword>
<dbReference type="Proteomes" id="UP000552954">
    <property type="component" value="Unassembled WGS sequence"/>
</dbReference>
<gene>
    <name evidence="1" type="ORF">HK415_16940</name>
</gene>
<reference evidence="1 2" key="2">
    <citation type="submission" date="2020-06" db="EMBL/GenBank/DDBJ databases">
        <title>Ramlibacter rhizophilus sp. nov., isolated from rhizosphere soil of national flower Mugunghwa from South Korea.</title>
        <authorList>
            <person name="Zheng-Fei Y."/>
            <person name="Huan T."/>
        </authorList>
    </citation>
    <scope>NUCLEOTIDE SEQUENCE [LARGE SCALE GENOMIC DNA]</scope>
    <source>
        <strain evidence="1 2">B156</strain>
    </source>
</reference>
<dbReference type="AlphaFoldDB" id="A0A849KIV4"/>
<dbReference type="NCBIfam" id="NF041023">
    <property type="entry name" value="PP0621_fam"/>
    <property type="match status" value="1"/>
</dbReference>
<dbReference type="RefSeq" id="WP_171561299.1">
    <property type="nucleotide sequence ID" value="NZ_JABFCS010000001.1"/>
</dbReference>
<proteinExistence type="predicted"/>
<organism evidence="1 2">
    <name type="scientific">Ramlibacter montanisoli</name>
    <dbReference type="NCBI Taxonomy" id="2732512"/>
    <lineage>
        <taxon>Bacteria</taxon>
        <taxon>Pseudomonadati</taxon>
        <taxon>Pseudomonadota</taxon>
        <taxon>Betaproteobacteria</taxon>
        <taxon>Burkholderiales</taxon>
        <taxon>Comamonadaceae</taxon>
        <taxon>Ramlibacter</taxon>
    </lineage>
</organism>
<sequence>MKYLVLLAVLVIAYMVWRNARLERKDDARRPPAPGTPQEMVSCPVCGLHLPKPDAVRGADGLFYCSQEHRLTAGG</sequence>
<accession>A0A849KIV4</accession>
<comment type="caution">
    <text evidence="1">The sequence shown here is derived from an EMBL/GenBank/DDBJ whole genome shotgun (WGS) entry which is preliminary data.</text>
</comment>
<name>A0A849KIV4_9BURK</name>
<protein>
    <submittedName>
        <fullName evidence="1">Uncharacterized protein</fullName>
    </submittedName>
</protein>
<dbReference type="EMBL" id="JABFCS010000001">
    <property type="protein sequence ID" value="NNU44491.1"/>
    <property type="molecule type" value="Genomic_DNA"/>
</dbReference>
<evidence type="ECO:0000313" key="2">
    <source>
        <dbReference type="Proteomes" id="UP000552954"/>
    </source>
</evidence>
<reference evidence="1 2" key="1">
    <citation type="submission" date="2020-05" db="EMBL/GenBank/DDBJ databases">
        <authorList>
            <person name="Khan S.A."/>
            <person name="Jeon C.O."/>
            <person name="Chun B.H."/>
        </authorList>
    </citation>
    <scope>NUCLEOTIDE SEQUENCE [LARGE SCALE GENOMIC DNA]</scope>
    <source>
        <strain evidence="1 2">B156</strain>
    </source>
</reference>
<dbReference type="InterPro" id="IPR049708">
    <property type="entry name" value="PP0621-like"/>
</dbReference>
<evidence type="ECO:0000313" key="1">
    <source>
        <dbReference type="EMBL" id="NNU44491.1"/>
    </source>
</evidence>